<evidence type="ECO:0000313" key="2">
    <source>
        <dbReference type="Ensembl" id="ENSGMOP00000026658.1"/>
    </source>
</evidence>
<evidence type="ECO:0000259" key="1">
    <source>
        <dbReference type="Pfam" id="PF09588"/>
    </source>
</evidence>
<name>A0A8C5A456_GADMO</name>
<dbReference type="InterPro" id="IPR011335">
    <property type="entry name" value="Restrct_endonuc-II-like"/>
</dbReference>
<organism evidence="2 3">
    <name type="scientific">Gadus morhua</name>
    <name type="common">Atlantic cod</name>
    <dbReference type="NCBI Taxonomy" id="8049"/>
    <lineage>
        <taxon>Eukaryota</taxon>
        <taxon>Metazoa</taxon>
        <taxon>Chordata</taxon>
        <taxon>Craniata</taxon>
        <taxon>Vertebrata</taxon>
        <taxon>Euteleostomi</taxon>
        <taxon>Actinopterygii</taxon>
        <taxon>Neopterygii</taxon>
        <taxon>Teleostei</taxon>
        <taxon>Neoteleostei</taxon>
        <taxon>Acanthomorphata</taxon>
        <taxon>Zeiogadaria</taxon>
        <taxon>Gadariae</taxon>
        <taxon>Gadiformes</taxon>
        <taxon>Gadoidei</taxon>
        <taxon>Gadidae</taxon>
        <taxon>Gadus</taxon>
    </lineage>
</organism>
<reference evidence="2" key="3">
    <citation type="submission" date="2025-09" db="UniProtKB">
        <authorList>
            <consortium name="Ensembl"/>
        </authorList>
    </citation>
    <scope>IDENTIFICATION</scope>
</reference>
<dbReference type="InterPro" id="IPR019080">
    <property type="entry name" value="YqaJ_viral_recombinase"/>
</dbReference>
<dbReference type="OMA" id="WGRENED"/>
<keyword evidence="3" id="KW-1185">Reference proteome</keyword>
<dbReference type="GO" id="GO:0006281">
    <property type="term" value="P:DNA repair"/>
    <property type="evidence" value="ECO:0007669"/>
    <property type="project" value="UniProtKB-ARBA"/>
</dbReference>
<dbReference type="InterPro" id="IPR011604">
    <property type="entry name" value="PDDEXK-like_dom_sf"/>
</dbReference>
<dbReference type="PANTHER" id="PTHR46609:SF7">
    <property type="match status" value="1"/>
</dbReference>
<proteinExistence type="predicted"/>
<dbReference type="Proteomes" id="UP000694546">
    <property type="component" value="Chromosome 1"/>
</dbReference>
<dbReference type="CDD" id="cd22343">
    <property type="entry name" value="PDDEXK_lambda_exonuclease-like"/>
    <property type="match status" value="1"/>
</dbReference>
<dbReference type="Gene3D" id="3.90.320.10">
    <property type="match status" value="1"/>
</dbReference>
<reference evidence="2" key="1">
    <citation type="submission" date="2019-07" db="EMBL/GenBank/DDBJ databases">
        <authorList>
            <consortium name="Wellcome Sanger Institute Data Sharing"/>
        </authorList>
    </citation>
    <scope>NUCLEOTIDE SEQUENCE [LARGE SCALE GENOMIC DNA]</scope>
</reference>
<protein>
    <recommendedName>
        <fullName evidence="1">YqaJ viral recombinase domain-containing protein</fullName>
    </recommendedName>
</protein>
<dbReference type="GeneTree" id="ENSGT01030000234959"/>
<evidence type="ECO:0000313" key="3">
    <source>
        <dbReference type="Proteomes" id="UP000694546"/>
    </source>
</evidence>
<dbReference type="AlphaFoldDB" id="A0A8C5A456"/>
<dbReference type="PANTHER" id="PTHR46609">
    <property type="entry name" value="EXONUCLEASE, PHAGE-TYPE/RECB, C-TERMINAL DOMAIN-CONTAINING PROTEIN"/>
    <property type="match status" value="1"/>
</dbReference>
<dbReference type="SUPFAM" id="SSF52980">
    <property type="entry name" value="Restriction endonuclease-like"/>
    <property type="match status" value="1"/>
</dbReference>
<sequence length="358" mass="40572">MVVISTKLKPRQYTVADGVRSKRYKAVLGDLPDPDVLKVAEAYKDFTADIAPLITTMAITEDVPLVQSAFGPVQEGSPISYQHPVPISRVIVCHPDSPPPPPLPLEGYRLDPSTCNFVCTHEQHLQLMSLAITLDMARKIEMATRDQSNSVEWHQVRKPRLTSSRFREVCHVRGDSSSQNLAERIWKGGVQTALMKRGLALEPVAIQEYTRTKNVNYWPCGFVIHPDAPWLGSSPDGLVFDPTESPPFGLIEIKCPNSRSYVDCKYLKMQSGILKLKPSHSYYWQVQGQLLLTGMQWCDFIVLAEEDILVQRIYRDAAVAGVIREKGDYFFFHFYLGKKVNSFPFFHPLCFSIYSIKY</sequence>
<dbReference type="Ensembl" id="ENSGMOT00000029341.1">
    <property type="protein sequence ID" value="ENSGMOP00000026658.1"/>
    <property type="gene ID" value="ENSGMOG00000023635.1"/>
</dbReference>
<reference evidence="2" key="2">
    <citation type="submission" date="2025-08" db="UniProtKB">
        <authorList>
            <consortium name="Ensembl"/>
        </authorList>
    </citation>
    <scope>IDENTIFICATION</scope>
</reference>
<accession>A0A8C5A456</accession>
<dbReference type="InterPro" id="IPR051703">
    <property type="entry name" value="NF-kappa-B_Signaling_Reg"/>
</dbReference>
<feature type="domain" description="YqaJ viral recombinase" evidence="1">
    <location>
        <begin position="152"/>
        <end position="296"/>
    </location>
</feature>
<dbReference type="Pfam" id="PF09588">
    <property type="entry name" value="YqaJ"/>
    <property type="match status" value="1"/>
</dbReference>